<dbReference type="AlphaFoldDB" id="A0AAN5IGD0"/>
<evidence type="ECO:0000313" key="2">
    <source>
        <dbReference type="EMBL" id="GMR62671.1"/>
    </source>
</evidence>
<gene>
    <name evidence="2" type="ORF">PMAYCL1PPCAC_32866</name>
</gene>
<sequence>GSCRPLPKKDALRASNWRQPRSRTWPSTRISQCARVGLVIATGRYPESAKELRSVKNPKLHVVACDVADEQSVASAVGKVTKILDGKGLDILVNNAGIFLSRTLEDNVSKAAVMEQFEVNA</sequence>
<dbReference type="GO" id="GO:0016491">
    <property type="term" value="F:oxidoreductase activity"/>
    <property type="evidence" value="ECO:0007669"/>
    <property type="project" value="TreeGrafter"/>
</dbReference>
<evidence type="ECO:0000256" key="1">
    <source>
        <dbReference type="SAM" id="MobiDB-lite"/>
    </source>
</evidence>
<dbReference type="GO" id="GO:0005737">
    <property type="term" value="C:cytoplasm"/>
    <property type="evidence" value="ECO:0007669"/>
    <property type="project" value="TreeGrafter"/>
</dbReference>
<dbReference type="PANTHER" id="PTHR43544:SF35">
    <property type="entry name" value="C-FACTOR-RELATED"/>
    <property type="match status" value="1"/>
</dbReference>
<dbReference type="PANTHER" id="PTHR43544">
    <property type="entry name" value="SHORT-CHAIN DEHYDROGENASE/REDUCTASE"/>
    <property type="match status" value="1"/>
</dbReference>
<dbReference type="EMBL" id="BTRK01000006">
    <property type="protein sequence ID" value="GMR62671.1"/>
    <property type="molecule type" value="Genomic_DNA"/>
</dbReference>
<dbReference type="InterPro" id="IPR051468">
    <property type="entry name" value="Fungal_SecMetab_SDRs"/>
</dbReference>
<proteinExistence type="predicted"/>
<dbReference type="Proteomes" id="UP001328107">
    <property type="component" value="Unassembled WGS sequence"/>
</dbReference>
<accession>A0AAN5IGD0</accession>
<dbReference type="SUPFAM" id="SSF51735">
    <property type="entry name" value="NAD(P)-binding Rossmann-fold domains"/>
    <property type="match status" value="1"/>
</dbReference>
<feature type="non-terminal residue" evidence="2">
    <location>
        <position position="121"/>
    </location>
</feature>
<feature type="non-terminal residue" evidence="2">
    <location>
        <position position="1"/>
    </location>
</feature>
<dbReference type="InterPro" id="IPR036291">
    <property type="entry name" value="NAD(P)-bd_dom_sf"/>
</dbReference>
<organism evidence="2 3">
    <name type="scientific">Pristionchus mayeri</name>
    <dbReference type="NCBI Taxonomy" id="1317129"/>
    <lineage>
        <taxon>Eukaryota</taxon>
        <taxon>Metazoa</taxon>
        <taxon>Ecdysozoa</taxon>
        <taxon>Nematoda</taxon>
        <taxon>Chromadorea</taxon>
        <taxon>Rhabditida</taxon>
        <taxon>Rhabditina</taxon>
        <taxon>Diplogasteromorpha</taxon>
        <taxon>Diplogasteroidea</taxon>
        <taxon>Neodiplogasteridae</taxon>
        <taxon>Pristionchus</taxon>
    </lineage>
</organism>
<dbReference type="InterPro" id="IPR002347">
    <property type="entry name" value="SDR_fam"/>
</dbReference>
<dbReference type="Gene3D" id="3.40.50.720">
    <property type="entry name" value="NAD(P)-binding Rossmann-like Domain"/>
    <property type="match status" value="1"/>
</dbReference>
<evidence type="ECO:0000313" key="3">
    <source>
        <dbReference type="Proteomes" id="UP001328107"/>
    </source>
</evidence>
<reference evidence="3" key="1">
    <citation type="submission" date="2022-10" db="EMBL/GenBank/DDBJ databases">
        <title>Genome assembly of Pristionchus species.</title>
        <authorList>
            <person name="Yoshida K."/>
            <person name="Sommer R.J."/>
        </authorList>
    </citation>
    <scope>NUCLEOTIDE SEQUENCE [LARGE SCALE GENOMIC DNA]</scope>
    <source>
        <strain evidence="3">RS5460</strain>
    </source>
</reference>
<name>A0AAN5IGD0_9BILA</name>
<keyword evidence="3" id="KW-1185">Reference proteome</keyword>
<feature type="compositionally biased region" description="Polar residues" evidence="1">
    <location>
        <begin position="16"/>
        <end position="26"/>
    </location>
</feature>
<comment type="caution">
    <text evidence="2">The sequence shown here is derived from an EMBL/GenBank/DDBJ whole genome shotgun (WGS) entry which is preliminary data.</text>
</comment>
<dbReference type="Pfam" id="PF00106">
    <property type="entry name" value="adh_short"/>
    <property type="match status" value="1"/>
</dbReference>
<protein>
    <recommendedName>
        <fullName evidence="4">Dehydrogenase</fullName>
    </recommendedName>
</protein>
<feature type="region of interest" description="Disordered" evidence="1">
    <location>
        <begin position="1"/>
        <end position="26"/>
    </location>
</feature>
<evidence type="ECO:0008006" key="4">
    <source>
        <dbReference type="Google" id="ProtNLM"/>
    </source>
</evidence>